<evidence type="ECO:0000256" key="3">
    <source>
        <dbReference type="ARBA" id="ARBA00022917"/>
    </source>
</evidence>
<evidence type="ECO:0000256" key="4">
    <source>
        <dbReference type="SAM" id="MobiDB-lite"/>
    </source>
</evidence>
<organism evidence="6 7">
    <name type="scientific">Lactuca virosa</name>
    <dbReference type="NCBI Taxonomy" id="75947"/>
    <lineage>
        <taxon>Eukaryota</taxon>
        <taxon>Viridiplantae</taxon>
        <taxon>Streptophyta</taxon>
        <taxon>Embryophyta</taxon>
        <taxon>Tracheophyta</taxon>
        <taxon>Spermatophyta</taxon>
        <taxon>Magnoliopsida</taxon>
        <taxon>eudicotyledons</taxon>
        <taxon>Gunneridae</taxon>
        <taxon>Pentapetalae</taxon>
        <taxon>asterids</taxon>
        <taxon>campanulids</taxon>
        <taxon>Asterales</taxon>
        <taxon>Asteraceae</taxon>
        <taxon>Cichorioideae</taxon>
        <taxon>Cichorieae</taxon>
        <taxon>Lactucinae</taxon>
        <taxon>Lactuca</taxon>
    </lineage>
</organism>
<sequence length="708" mass="80400">MLPPTQPTPPTNPPPLAPPSPPQPPSPPPLEFKLSKEGVVLEIGGSNRFVRKHEMPLINGHRPPLQPPSCPPLPPSLYSPLLLPPPASPPPLPRFEEKNEGTYSEYQQSLEMVTAPLNEVTEKILDPRYIHLRLAKLTKQLALIPQSRISVSLLPIKPHSAASYSTTIPHALRLEALAYPNLTFKTLGFNIGSLSSKPPSKPIKNFKGEHDEKEFLSNLVDSPGHVDFFTEITVVLCITNGVLVSVDCGKDVGTLEKAISCQNFGEIIHLFLIVNKRDKYFSEHQVKEEELYQTFQRITEDSNGTWSKHQDPLLGDIMVPQEKGNVALSTGLHGWVLTLTDFAKTYNSKFGIYKSKKNIRQDYQRGSILTKLGDDLKSDEKTLQKKALIIHGLRVDEYSSTEGAPVDPSVRNLDALDLAEDLNNIEKGMQEAYTELVENHDMSKRHYQDDVEQYMWNSQVGGSYTNTHGMDETRGRNTKSTLFLKGYQLEYLEKHSFEELIKKRSDFMSYTIFIWVEKMIKEEISSKEDKMVHYFLHVVSLLFSSFELDTKSVVDIRTRVLEEKIVATQACGLFVLITKSIYVLHLEESRGYLIWSTGYFHEDTLRVADTAVKMSVWAAKQRDVWVNEHGGTKNMMKRTEDGLKLKETDDEQQQQEKFEGFVVSFLGLLWVYLSYLPLHVIEMTRVTHSFLHLEDKVKVWAAGIVKPN</sequence>
<dbReference type="GO" id="GO:0003746">
    <property type="term" value="F:translation elongation factor activity"/>
    <property type="evidence" value="ECO:0007669"/>
    <property type="project" value="UniProtKB-KW"/>
</dbReference>
<evidence type="ECO:0000259" key="5">
    <source>
        <dbReference type="Pfam" id="PF00009"/>
    </source>
</evidence>
<protein>
    <recommendedName>
        <fullName evidence="5">Tr-type G domain-containing protein</fullName>
    </recommendedName>
</protein>
<dbReference type="InterPro" id="IPR027417">
    <property type="entry name" value="P-loop_NTPase"/>
</dbReference>
<dbReference type="GO" id="GO:0005525">
    <property type="term" value="F:GTP binding"/>
    <property type="evidence" value="ECO:0007669"/>
    <property type="project" value="InterPro"/>
</dbReference>
<dbReference type="AlphaFoldDB" id="A0AAU9LLL1"/>
<dbReference type="GO" id="GO:1990904">
    <property type="term" value="C:ribonucleoprotein complex"/>
    <property type="evidence" value="ECO:0007669"/>
    <property type="project" value="TreeGrafter"/>
</dbReference>
<evidence type="ECO:0000256" key="1">
    <source>
        <dbReference type="ARBA" id="ARBA00022490"/>
    </source>
</evidence>
<dbReference type="Gene3D" id="3.40.50.300">
    <property type="entry name" value="P-loop containing nucleotide triphosphate hydrolases"/>
    <property type="match status" value="1"/>
</dbReference>
<dbReference type="InterPro" id="IPR036890">
    <property type="entry name" value="HATPase_C_sf"/>
</dbReference>
<dbReference type="GO" id="GO:0003924">
    <property type="term" value="F:GTPase activity"/>
    <property type="evidence" value="ECO:0007669"/>
    <property type="project" value="InterPro"/>
</dbReference>
<proteinExistence type="predicted"/>
<comment type="caution">
    <text evidence="6">The sequence shown here is derived from an EMBL/GenBank/DDBJ whole genome shotgun (WGS) entry which is preliminary data.</text>
</comment>
<dbReference type="Gene3D" id="3.30.565.10">
    <property type="entry name" value="Histidine kinase-like ATPase, C-terminal domain"/>
    <property type="match status" value="1"/>
</dbReference>
<dbReference type="PANTHER" id="PTHR42908">
    <property type="entry name" value="TRANSLATION ELONGATION FACTOR-RELATED"/>
    <property type="match status" value="1"/>
</dbReference>
<dbReference type="SUPFAM" id="SSF52540">
    <property type="entry name" value="P-loop containing nucleoside triphosphate hydrolases"/>
    <property type="match status" value="1"/>
</dbReference>
<keyword evidence="2" id="KW-0251">Elongation factor</keyword>
<dbReference type="InterPro" id="IPR000795">
    <property type="entry name" value="T_Tr_GTP-bd_dom"/>
</dbReference>
<keyword evidence="7" id="KW-1185">Reference proteome</keyword>
<dbReference type="Proteomes" id="UP001157418">
    <property type="component" value="Unassembled WGS sequence"/>
</dbReference>
<keyword evidence="3" id="KW-0648">Protein biosynthesis</keyword>
<gene>
    <name evidence="6" type="ORF">LVIROSA_LOCUS1279</name>
</gene>
<feature type="region of interest" description="Disordered" evidence="4">
    <location>
        <begin position="1"/>
        <end position="32"/>
    </location>
</feature>
<name>A0AAU9LLL1_9ASTR</name>
<reference evidence="6 7" key="1">
    <citation type="submission" date="2022-01" db="EMBL/GenBank/DDBJ databases">
        <authorList>
            <person name="Xiong W."/>
            <person name="Schranz E."/>
        </authorList>
    </citation>
    <scope>NUCLEOTIDE SEQUENCE [LARGE SCALE GENOMIC DNA]</scope>
</reference>
<evidence type="ECO:0000313" key="6">
    <source>
        <dbReference type="EMBL" id="CAH1413313.1"/>
    </source>
</evidence>
<feature type="compositionally biased region" description="Pro residues" evidence="4">
    <location>
        <begin position="1"/>
        <end position="30"/>
    </location>
</feature>
<keyword evidence="1" id="KW-0963">Cytoplasm</keyword>
<dbReference type="PANTHER" id="PTHR42908:SF10">
    <property type="entry name" value="EUKARYOTIC TRANSLATION ELONGATION FACTOR 2"/>
    <property type="match status" value="1"/>
</dbReference>
<feature type="domain" description="Tr-type G" evidence="5">
    <location>
        <begin position="212"/>
        <end position="335"/>
    </location>
</feature>
<dbReference type="SUPFAM" id="SSF55874">
    <property type="entry name" value="ATPase domain of HSP90 chaperone/DNA topoisomerase II/histidine kinase"/>
    <property type="match status" value="1"/>
</dbReference>
<accession>A0AAU9LLL1</accession>
<dbReference type="GO" id="GO:0043022">
    <property type="term" value="F:ribosome binding"/>
    <property type="evidence" value="ECO:0007669"/>
    <property type="project" value="TreeGrafter"/>
</dbReference>
<dbReference type="EMBL" id="CAKMRJ010000001">
    <property type="protein sequence ID" value="CAH1413313.1"/>
    <property type="molecule type" value="Genomic_DNA"/>
</dbReference>
<dbReference type="GO" id="GO:0005829">
    <property type="term" value="C:cytosol"/>
    <property type="evidence" value="ECO:0007669"/>
    <property type="project" value="TreeGrafter"/>
</dbReference>
<evidence type="ECO:0000313" key="7">
    <source>
        <dbReference type="Proteomes" id="UP001157418"/>
    </source>
</evidence>
<dbReference type="Pfam" id="PF00009">
    <property type="entry name" value="GTP_EFTU"/>
    <property type="match status" value="1"/>
</dbReference>
<evidence type="ECO:0000256" key="2">
    <source>
        <dbReference type="ARBA" id="ARBA00022768"/>
    </source>
</evidence>